<protein>
    <submittedName>
        <fullName evidence="3">Chemotaxis protein CheX</fullName>
    </submittedName>
</protein>
<keyword evidence="1" id="KW-0145">Chemotaxis</keyword>
<dbReference type="SUPFAM" id="SSF103039">
    <property type="entry name" value="CheC-like"/>
    <property type="match status" value="1"/>
</dbReference>
<dbReference type="AlphaFoldDB" id="A0A366E6V8"/>
<dbReference type="Proteomes" id="UP000252254">
    <property type="component" value="Unassembled WGS sequence"/>
</dbReference>
<dbReference type="GO" id="GO:0006935">
    <property type="term" value="P:chemotaxis"/>
    <property type="evidence" value="ECO:0007669"/>
    <property type="project" value="UniProtKB-KW"/>
</dbReference>
<dbReference type="RefSeq" id="WP_342769943.1">
    <property type="nucleotide sequence ID" value="NZ_BAABQN010000008.1"/>
</dbReference>
<accession>A0A366E6V8</accession>
<evidence type="ECO:0000259" key="2">
    <source>
        <dbReference type="Pfam" id="PF13690"/>
    </source>
</evidence>
<comment type="caution">
    <text evidence="3">The sequence shown here is derived from an EMBL/GenBank/DDBJ whole genome shotgun (WGS) entry which is preliminary data.</text>
</comment>
<dbReference type="InterPro" id="IPR028051">
    <property type="entry name" value="CheX-like_dom"/>
</dbReference>
<gene>
    <name evidence="3" type="ORF">DES48_10668</name>
</gene>
<dbReference type="EMBL" id="QNRI01000006">
    <property type="protein sequence ID" value="RBO98047.1"/>
    <property type="molecule type" value="Genomic_DNA"/>
</dbReference>
<name>A0A366E6V8_9BACI</name>
<dbReference type="Pfam" id="PF13690">
    <property type="entry name" value="CheX"/>
    <property type="match status" value="1"/>
</dbReference>
<dbReference type="PANTHER" id="PTHR39452:SF1">
    <property type="entry name" value="CHEY-P PHOSPHATASE CHEX"/>
    <property type="match status" value="1"/>
</dbReference>
<keyword evidence="4" id="KW-1185">Reference proteome</keyword>
<feature type="domain" description="Chemotaxis phosphatase CheX-like" evidence="2">
    <location>
        <begin position="43"/>
        <end position="119"/>
    </location>
</feature>
<dbReference type="STRING" id="200904.GCA_900168775_00889"/>
<dbReference type="InterPro" id="IPR038756">
    <property type="entry name" value="CheX-like"/>
</dbReference>
<evidence type="ECO:0000313" key="4">
    <source>
        <dbReference type="Proteomes" id="UP000252254"/>
    </source>
</evidence>
<organism evidence="3 4">
    <name type="scientific">Paraliobacillus ryukyuensis</name>
    <dbReference type="NCBI Taxonomy" id="200904"/>
    <lineage>
        <taxon>Bacteria</taxon>
        <taxon>Bacillati</taxon>
        <taxon>Bacillota</taxon>
        <taxon>Bacilli</taxon>
        <taxon>Bacillales</taxon>
        <taxon>Bacillaceae</taxon>
        <taxon>Paraliobacillus</taxon>
    </lineage>
</organism>
<sequence>METNEMIKEVYNGTIQTVEKIIPMKPKIGGPQLITPPLTVKFGVLIGFVGDLKGELVLQSDDAMFSHIGEKMFGMPLSGEMLDSFAGELGNMMAGSLSTYLASVDIKTDITHPTVLKGDAKLSGFKRAFFVEIQYEGFGKLELNLLLSN</sequence>
<reference evidence="3 4" key="1">
    <citation type="submission" date="2018-06" db="EMBL/GenBank/DDBJ databases">
        <title>Genomic Encyclopedia of Type Strains, Phase IV (KMG-IV): sequencing the most valuable type-strain genomes for metagenomic binning, comparative biology and taxonomic classification.</title>
        <authorList>
            <person name="Goeker M."/>
        </authorList>
    </citation>
    <scope>NUCLEOTIDE SEQUENCE [LARGE SCALE GENOMIC DNA]</scope>
    <source>
        <strain evidence="3 4">DSM 15140</strain>
    </source>
</reference>
<evidence type="ECO:0000256" key="1">
    <source>
        <dbReference type="ARBA" id="ARBA00022500"/>
    </source>
</evidence>
<evidence type="ECO:0000313" key="3">
    <source>
        <dbReference type="EMBL" id="RBO98047.1"/>
    </source>
</evidence>
<dbReference type="InterPro" id="IPR028976">
    <property type="entry name" value="CheC-like_sf"/>
</dbReference>
<dbReference type="Gene3D" id="3.40.1550.10">
    <property type="entry name" value="CheC-like"/>
    <property type="match status" value="1"/>
</dbReference>
<proteinExistence type="predicted"/>
<dbReference type="PANTHER" id="PTHR39452">
    <property type="entry name" value="CHEY-P PHOSPHATASE CHEX"/>
    <property type="match status" value="1"/>
</dbReference>
<dbReference type="CDD" id="cd17906">
    <property type="entry name" value="CheX"/>
    <property type="match status" value="1"/>
</dbReference>